<organism evidence="6 7">
    <name type="scientific">Coccomyxa subellipsoidea</name>
    <dbReference type="NCBI Taxonomy" id="248742"/>
    <lineage>
        <taxon>Eukaryota</taxon>
        <taxon>Viridiplantae</taxon>
        <taxon>Chlorophyta</taxon>
        <taxon>core chlorophytes</taxon>
        <taxon>Trebouxiophyceae</taxon>
        <taxon>Trebouxiophyceae incertae sedis</taxon>
        <taxon>Coccomyxaceae</taxon>
        <taxon>Coccomyxa</taxon>
    </lineage>
</organism>
<evidence type="ECO:0000313" key="7">
    <source>
        <dbReference type="Proteomes" id="UP001491310"/>
    </source>
</evidence>
<dbReference type="EMBL" id="JALJOT010000013">
    <property type="protein sequence ID" value="KAK9903928.1"/>
    <property type="molecule type" value="Genomic_DNA"/>
</dbReference>
<keyword evidence="3" id="KW-0464">Manganese</keyword>
<dbReference type="Gene3D" id="3.40.190.90">
    <property type="match status" value="1"/>
</dbReference>
<dbReference type="SUPFAM" id="SSF56655">
    <property type="entry name" value="Carbohydrate phosphatase"/>
    <property type="match status" value="1"/>
</dbReference>
<dbReference type="Pfam" id="PF03320">
    <property type="entry name" value="FBPase_glpX"/>
    <property type="match status" value="1"/>
</dbReference>
<keyword evidence="4" id="KW-0119">Carbohydrate metabolism</keyword>
<evidence type="ECO:0000256" key="1">
    <source>
        <dbReference type="ARBA" id="ARBA00022723"/>
    </source>
</evidence>
<keyword evidence="7" id="KW-1185">Reference proteome</keyword>
<dbReference type="Gene3D" id="3.30.540.10">
    <property type="entry name" value="Fructose-1,6-Bisphosphatase, subunit A, domain 1"/>
    <property type="match status" value="1"/>
</dbReference>
<evidence type="ECO:0000256" key="2">
    <source>
        <dbReference type="ARBA" id="ARBA00022801"/>
    </source>
</evidence>
<evidence type="ECO:0008006" key="8">
    <source>
        <dbReference type="Google" id="ProtNLM"/>
    </source>
</evidence>
<keyword evidence="1" id="KW-0479">Metal-binding</keyword>
<dbReference type="PANTHER" id="PTHR30447:SF0">
    <property type="entry name" value="FRUCTOSE-1,6-BISPHOSPHATASE 1 CLASS 2-RELATED"/>
    <property type="match status" value="1"/>
</dbReference>
<evidence type="ECO:0000313" key="6">
    <source>
        <dbReference type="EMBL" id="KAK9903928.1"/>
    </source>
</evidence>
<evidence type="ECO:0000256" key="3">
    <source>
        <dbReference type="ARBA" id="ARBA00023211"/>
    </source>
</evidence>
<sequence length="386" mass="40737">MKSSLLNKGLVSPTSTRSRCTPRHATWAPRAAAGSDNGKGGAVLSKAERAINPLTGPNYVTVDRNLAMELVRVTEAAALAGGSWLGKGDKNAADQAAVDMMRKVLSTVQMNGVVVIGEGEKDEAPMLYCGEQIGTGQEPMVDIAVDPLDGTTLVSQGRNGAISVIAMAERGALFDPGPCMYMEKLAVGPEVNPHMVSLLYPVERNLKAVAVALNKPVRDVTVCILDRPRHADLIAQCRQAGARIRLLSDGDVAGAIEVAKEGSPVDVMLGIGGTPEGVIAAAALKCMGGSLQARLWPRDDEERRKAEAAGLDISTILYQDDLCKGEQVFFAATGVSDGDLLRGVRYFSGGASTNSIVMRASSGTVRMIETQHKWAKPSITNINTLN</sequence>
<proteinExistence type="predicted"/>
<evidence type="ECO:0000256" key="5">
    <source>
        <dbReference type="SAM" id="MobiDB-lite"/>
    </source>
</evidence>
<keyword evidence="2" id="KW-0378">Hydrolase</keyword>
<dbReference type="CDD" id="cd01516">
    <property type="entry name" value="FBPase_glpX"/>
    <property type="match status" value="1"/>
</dbReference>
<accession>A0ABR2YEZ6</accession>
<feature type="region of interest" description="Disordered" evidence="5">
    <location>
        <begin position="1"/>
        <end position="40"/>
    </location>
</feature>
<gene>
    <name evidence="6" type="ORF">WJX75_000717</name>
</gene>
<reference evidence="6 7" key="1">
    <citation type="journal article" date="2024" name="Nat. Commun.">
        <title>Phylogenomics reveals the evolutionary origins of lichenization in chlorophyte algae.</title>
        <authorList>
            <person name="Puginier C."/>
            <person name="Libourel C."/>
            <person name="Otte J."/>
            <person name="Skaloud P."/>
            <person name="Haon M."/>
            <person name="Grisel S."/>
            <person name="Petersen M."/>
            <person name="Berrin J.G."/>
            <person name="Delaux P.M."/>
            <person name="Dal Grande F."/>
            <person name="Keller J."/>
        </authorList>
    </citation>
    <scope>NUCLEOTIDE SEQUENCE [LARGE SCALE GENOMIC DNA]</scope>
    <source>
        <strain evidence="6 7">SAG 216-7</strain>
    </source>
</reference>
<dbReference type="NCBIfam" id="TIGR00330">
    <property type="entry name" value="glpX"/>
    <property type="match status" value="1"/>
</dbReference>
<evidence type="ECO:0000256" key="4">
    <source>
        <dbReference type="ARBA" id="ARBA00023277"/>
    </source>
</evidence>
<dbReference type="Proteomes" id="UP001491310">
    <property type="component" value="Unassembled WGS sequence"/>
</dbReference>
<name>A0ABR2YEZ6_9CHLO</name>
<dbReference type="InterPro" id="IPR004464">
    <property type="entry name" value="FBPase_class-2/SBPase"/>
</dbReference>
<feature type="compositionally biased region" description="Polar residues" evidence="5">
    <location>
        <begin position="1"/>
        <end position="19"/>
    </location>
</feature>
<dbReference type="PANTHER" id="PTHR30447">
    <property type="entry name" value="FRUCTOSE-1,6-BISPHOSPHATASE CLASS 2"/>
    <property type="match status" value="1"/>
</dbReference>
<comment type="caution">
    <text evidence="6">The sequence shown here is derived from an EMBL/GenBank/DDBJ whole genome shotgun (WGS) entry which is preliminary data.</text>
</comment>
<protein>
    <recommendedName>
        <fullName evidence="8">Fructose-bisphosphatase</fullName>
    </recommendedName>
</protein>